<keyword evidence="3" id="KW-1185">Reference proteome</keyword>
<dbReference type="EMBL" id="NXIF01000052">
    <property type="protein sequence ID" value="PKI79900.1"/>
    <property type="molecule type" value="Genomic_DNA"/>
</dbReference>
<dbReference type="KEGG" id="ahs:AHALO_2127"/>
<keyword evidence="1" id="KW-1133">Transmembrane helix</keyword>
<protein>
    <recommendedName>
        <fullName evidence="4">BatD protein</fullName>
    </recommendedName>
</protein>
<dbReference type="AlphaFoldDB" id="A0A2N1J020"/>
<dbReference type="PANTHER" id="PTHR40940:SF2">
    <property type="entry name" value="BATD"/>
    <property type="match status" value="1"/>
</dbReference>
<comment type="caution">
    <text evidence="2">The sequence shown here is derived from an EMBL/GenBank/DDBJ whole genome shotgun (WGS) entry which is preliminary data.</text>
</comment>
<reference evidence="2 3" key="1">
    <citation type="submission" date="2017-09" db="EMBL/GenBank/DDBJ databases">
        <title>Genomics of the genus Arcobacter.</title>
        <authorList>
            <person name="Perez-Cataluna A."/>
            <person name="Figueras M.J."/>
            <person name="Salas-Masso N."/>
        </authorList>
    </citation>
    <scope>NUCLEOTIDE SEQUENCE [LARGE SCALE GENOMIC DNA]</scope>
    <source>
        <strain evidence="2 3">DSM 18005</strain>
    </source>
</reference>
<keyword evidence="1" id="KW-0472">Membrane</keyword>
<dbReference type="InterPro" id="IPR025738">
    <property type="entry name" value="BatD"/>
</dbReference>
<gene>
    <name evidence="2" type="ORF">CP960_12245</name>
</gene>
<evidence type="ECO:0000256" key="1">
    <source>
        <dbReference type="SAM" id="Phobius"/>
    </source>
</evidence>
<dbReference type="RefSeq" id="WP_101185772.1">
    <property type="nucleotide sequence ID" value="NZ_CP031218.1"/>
</dbReference>
<evidence type="ECO:0000313" key="2">
    <source>
        <dbReference type="EMBL" id="PKI79900.1"/>
    </source>
</evidence>
<keyword evidence="1" id="KW-0812">Transmembrane</keyword>
<organism evidence="2 3">
    <name type="scientific">Malaciobacter halophilus</name>
    <dbReference type="NCBI Taxonomy" id="197482"/>
    <lineage>
        <taxon>Bacteria</taxon>
        <taxon>Pseudomonadati</taxon>
        <taxon>Campylobacterota</taxon>
        <taxon>Epsilonproteobacteria</taxon>
        <taxon>Campylobacterales</taxon>
        <taxon>Arcobacteraceae</taxon>
        <taxon>Malaciobacter</taxon>
    </lineage>
</organism>
<sequence length="486" mass="56246">MMKLVKIITILLFTFYFAYADVKLDAKSTFVKGEAYTFKIIATGKDIQFANIEKIDNQPVDVISTQNVVNIINSKMQKKIIKVFRFFPTSSFTIPSFNFTIDNKQYKTDSKKVEQKELKKSNLSYADFEISTSKSSVYVAQGFKLKVKFKYLEELNVQDLSISNADFKDFWYKQTDNSKQYKEDGFIVNELEFLLFAQKSGKLRIEPFKIIMKLLDLNSSSFFNSSYSTRQIYSNSLTIDVKPLPENINLMGDFNIKTSIDNLSINQGDAVSYKVEVSGYGNIDDIKDFKLQIEDAQVFENKPKIDTKIEDGKLYGTYEKSFSIVPSKTIDIKPLTLKYFDAKTKKVITKKTKSYKINVKQKSSKRPELLTAKQTEVVKKEIIKSSIKDKIIFFLLGCVFALLIVYLYNYVINKRFKKQKESNLLTKIKTSKTASELIKVLAFMIKKDDNLDKLIFKLQNIDNIHEFKSIKKEIYLLVKEIEKGKK</sequence>
<accession>A0A2N1J020</accession>
<dbReference type="Proteomes" id="UP000233248">
    <property type="component" value="Unassembled WGS sequence"/>
</dbReference>
<feature type="transmembrane region" description="Helical" evidence="1">
    <location>
        <begin position="391"/>
        <end position="411"/>
    </location>
</feature>
<evidence type="ECO:0000313" key="3">
    <source>
        <dbReference type="Proteomes" id="UP000233248"/>
    </source>
</evidence>
<dbReference type="OrthoDB" id="5372079at2"/>
<proteinExistence type="predicted"/>
<dbReference type="PANTHER" id="PTHR40940">
    <property type="entry name" value="PROTEIN BATD-RELATED"/>
    <property type="match status" value="1"/>
</dbReference>
<evidence type="ECO:0008006" key="4">
    <source>
        <dbReference type="Google" id="ProtNLM"/>
    </source>
</evidence>
<name>A0A2N1J020_9BACT</name>